<dbReference type="InterPro" id="IPR000182">
    <property type="entry name" value="GNAT_dom"/>
</dbReference>
<dbReference type="Proteomes" id="UP001214415">
    <property type="component" value="Chromosome 8"/>
</dbReference>
<accession>A0AAF0J5F3</accession>
<evidence type="ECO:0000256" key="4">
    <source>
        <dbReference type="ARBA" id="ARBA00022240"/>
    </source>
</evidence>
<evidence type="ECO:0000256" key="9">
    <source>
        <dbReference type="SAM" id="MobiDB-lite"/>
    </source>
</evidence>
<dbReference type="InterPro" id="IPR022678">
    <property type="entry name" value="NMT_CS"/>
</dbReference>
<feature type="region of interest" description="Disordered" evidence="9">
    <location>
        <begin position="1"/>
        <end position="20"/>
    </location>
</feature>
<evidence type="ECO:0000259" key="10">
    <source>
        <dbReference type="PROSITE" id="PS51186"/>
    </source>
</evidence>
<comment type="subunit">
    <text evidence="2">Monomer.</text>
</comment>
<reference evidence="11" key="1">
    <citation type="submission" date="2023-03" db="EMBL/GenBank/DDBJ databases">
        <title>Mating type loci evolution in Malassezia.</title>
        <authorList>
            <person name="Coelho M.A."/>
        </authorList>
    </citation>
    <scope>NUCLEOTIDE SEQUENCE</scope>
    <source>
        <strain evidence="11">CBS 12830</strain>
    </source>
</reference>
<comment type="similarity">
    <text evidence="1 8">Belongs to the NMT family.</text>
</comment>
<gene>
    <name evidence="11" type="primary">NMT1</name>
    <name evidence="11" type="ORF">MEQU1_003647</name>
</gene>
<dbReference type="GO" id="GO:0004379">
    <property type="term" value="F:glycylpeptide N-tetradecanoyltransferase activity"/>
    <property type="evidence" value="ECO:0007669"/>
    <property type="project" value="UniProtKB-EC"/>
</dbReference>
<dbReference type="InterPro" id="IPR000903">
    <property type="entry name" value="NMT"/>
</dbReference>
<dbReference type="Gene3D" id="3.40.630.30">
    <property type="match status" value="2"/>
</dbReference>
<evidence type="ECO:0000256" key="8">
    <source>
        <dbReference type="RuleBase" id="RU004178"/>
    </source>
</evidence>
<evidence type="ECO:0000256" key="3">
    <source>
        <dbReference type="ARBA" id="ARBA00012923"/>
    </source>
</evidence>
<comment type="function">
    <text evidence="7">Adds a myristoyl group to the N-terminal glycine residue of certain cellular proteins.</text>
</comment>
<feature type="compositionally biased region" description="Basic and acidic residues" evidence="9">
    <location>
        <begin position="1"/>
        <end position="10"/>
    </location>
</feature>
<proteinExistence type="inferred from homology"/>
<dbReference type="Pfam" id="PF01233">
    <property type="entry name" value="NMT"/>
    <property type="match status" value="1"/>
</dbReference>
<dbReference type="EC" id="2.3.1.97" evidence="3 7"/>
<name>A0AAF0J5F3_9BASI</name>
<dbReference type="PANTHER" id="PTHR11377">
    <property type="entry name" value="N-MYRISTOYL TRANSFERASE"/>
    <property type="match status" value="1"/>
</dbReference>
<dbReference type="PROSITE" id="PS51186">
    <property type="entry name" value="GNAT"/>
    <property type="match status" value="1"/>
</dbReference>
<evidence type="ECO:0000256" key="2">
    <source>
        <dbReference type="ARBA" id="ARBA00011245"/>
    </source>
</evidence>
<evidence type="ECO:0000256" key="5">
    <source>
        <dbReference type="ARBA" id="ARBA00022679"/>
    </source>
</evidence>
<comment type="catalytic activity">
    <reaction evidence="7">
        <text>N-terminal glycyl-[protein] + tetradecanoyl-CoA = N-tetradecanoylglycyl-[protein] + CoA + H(+)</text>
        <dbReference type="Rhea" id="RHEA:15521"/>
        <dbReference type="Rhea" id="RHEA-COMP:12666"/>
        <dbReference type="Rhea" id="RHEA-COMP:12667"/>
        <dbReference type="ChEBI" id="CHEBI:15378"/>
        <dbReference type="ChEBI" id="CHEBI:57287"/>
        <dbReference type="ChEBI" id="CHEBI:57385"/>
        <dbReference type="ChEBI" id="CHEBI:64723"/>
        <dbReference type="ChEBI" id="CHEBI:133050"/>
        <dbReference type="EC" id="2.3.1.97"/>
    </reaction>
</comment>
<dbReference type="SUPFAM" id="SSF55729">
    <property type="entry name" value="Acyl-CoA N-acyltransferases (Nat)"/>
    <property type="match status" value="2"/>
</dbReference>
<dbReference type="PIRSF" id="PIRSF015892">
    <property type="entry name" value="N-myristl_transf"/>
    <property type="match status" value="1"/>
</dbReference>
<dbReference type="PANTHER" id="PTHR11377:SF5">
    <property type="entry name" value="GLYCYLPEPTIDE N-TETRADECANOYLTRANSFERASE"/>
    <property type="match status" value="1"/>
</dbReference>
<evidence type="ECO:0000256" key="1">
    <source>
        <dbReference type="ARBA" id="ARBA00009469"/>
    </source>
</evidence>
<feature type="region of interest" description="Disordered" evidence="9">
    <location>
        <begin position="486"/>
        <end position="518"/>
    </location>
</feature>
<evidence type="ECO:0000256" key="6">
    <source>
        <dbReference type="ARBA" id="ARBA00023315"/>
    </source>
</evidence>
<dbReference type="AlphaFoldDB" id="A0AAF0J5F3"/>
<dbReference type="EMBL" id="CP119907">
    <property type="protein sequence ID" value="WFD24940.1"/>
    <property type="molecule type" value="Genomic_DNA"/>
</dbReference>
<dbReference type="Pfam" id="PF02799">
    <property type="entry name" value="NMT_C"/>
    <property type="match status" value="1"/>
</dbReference>
<dbReference type="GO" id="GO:0005737">
    <property type="term" value="C:cytoplasm"/>
    <property type="evidence" value="ECO:0007669"/>
    <property type="project" value="TreeGrafter"/>
</dbReference>
<dbReference type="InterPro" id="IPR022676">
    <property type="entry name" value="NMT_N"/>
</dbReference>
<evidence type="ECO:0000313" key="12">
    <source>
        <dbReference type="Proteomes" id="UP001214415"/>
    </source>
</evidence>
<evidence type="ECO:0000313" key="11">
    <source>
        <dbReference type="EMBL" id="WFD24940.1"/>
    </source>
</evidence>
<dbReference type="InterPro" id="IPR022677">
    <property type="entry name" value="NMT_C"/>
</dbReference>
<dbReference type="FunFam" id="3.40.630.30:FF:000042">
    <property type="entry name" value="Glycylpeptide N-tetradecanoyltransferase"/>
    <property type="match status" value="1"/>
</dbReference>
<organism evidence="11 12">
    <name type="scientific">Malassezia equina</name>
    <dbReference type="NCBI Taxonomy" id="1381935"/>
    <lineage>
        <taxon>Eukaryota</taxon>
        <taxon>Fungi</taxon>
        <taxon>Dikarya</taxon>
        <taxon>Basidiomycota</taxon>
        <taxon>Ustilaginomycotina</taxon>
        <taxon>Malasseziomycetes</taxon>
        <taxon>Malasseziales</taxon>
        <taxon>Malasseziaceae</taxon>
        <taxon>Malassezia</taxon>
    </lineage>
</organism>
<evidence type="ECO:0000256" key="7">
    <source>
        <dbReference type="RuleBase" id="RU000586"/>
    </source>
</evidence>
<keyword evidence="12" id="KW-1185">Reference proteome</keyword>
<keyword evidence="6 7" id="KW-0012">Acyltransferase</keyword>
<feature type="domain" description="N-acetyltransferase" evidence="10">
    <location>
        <begin position="96"/>
        <end position="259"/>
    </location>
</feature>
<protein>
    <recommendedName>
        <fullName evidence="4 7">Glycylpeptide N-tetradecanoyltransferase</fullName>
        <ecNumber evidence="3 7">2.3.1.97</ecNumber>
    </recommendedName>
</protein>
<dbReference type="PROSITE" id="PS00976">
    <property type="entry name" value="NMT_2"/>
    <property type="match status" value="1"/>
</dbReference>
<keyword evidence="5 7" id="KW-0808">Transferase</keyword>
<dbReference type="PROSITE" id="PS00975">
    <property type="entry name" value="NMT_1"/>
    <property type="match status" value="1"/>
</dbReference>
<sequence>MVGGDQRRADPAAGAPDTASMKNLARLLSMLGAEDHVPAPTEHKFWKTQPVTQPGDSEALPQGVIQPNVPPEQVRATPLPLPADFSWGTVDIDNDTELREVYDLLTHHYVEDDDATMRFKYSPAFLRWVLRHPGFDKTWHVGVRVKASGKLVAFIAGIPQELRVRAQSLQVTEINFLCVHKKLRSKRLAPVLIQEVTRRCNVSGIFQAIYTAGQVIPTPMSCTRYYHRTLDASKLLDIGFSAVPRGMSKEDHIARFSLPTVTQTAGLREMQAADVPAVGRLLRRYLARFDMAPRFTDAEVRHMFAPAQTKDERVTWCYVVEQEGRITDFVSYYSLPSSVLNNDQHDTLSAAYLFYYASEAAFDAPAPEHDTCTAPSPYEQAKAAGQAPWQRTECSRLSPAEAADERDVAPWHTERAAQKSQLKARLQQLMSDVLVLAKQHGFDVVNCLSGMDNALFASDLKFGPGDGFLRFYLFNWRVQPVAGGLGTRPGEESLDPARATPHPHPPTQWGAGNGVVMV</sequence>
<dbReference type="InterPro" id="IPR016181">
    <property type="entry name" value="Acyl_CoA_acyltransferase"/>
</dbReference>